<comment type="caution">
    <text evidence="2">The sequence shown here is derived from an EMBL/GenBank/DDBJ whole genome shotgun (WGS) entry which is preliminary data.</text>
</comment>
<gene>
    <name evidence="2" type="ORF">F4553_001046</name>
</gene>
<feature type="transmembrane region" description="Helical" evidence="1">
    <location>
        <begin position="57"/>
        <end position="79"/>
    </location>
</feature>
<dbReference type="Pfam" id="PF19853">
    <property type="entry name" value="DUF6328"/>
    <property type="match status" value="1"/>
</dbReference>
<keyword evidence="1" id="KW-0472">Membrane</keyword>
<reference evidence="2 3" key="1">
    <citation type="submission" date="2020-08" db="EMBL/GenBank/DDBJ databases">
        <title>Sequencing the genomes of 1000 actinobacteria strains.</title>
        <authorList>
            <person name="Klenk H.-P."/>
        </authorList>
    </citation>
    <scope>NUCLEOTIDE SEQUENCE [LARGE SCALE GENOMIC DNA]</scope>
    <source>
        <strain evidence="2 3">DSM 45362</strain>
    </source>
</reference>
<accession>A0A841BF04</accession>
<sequence length="158" mass="17413">MSDPETGETAEQRLHRNFAELLQELRVAQTGVQILFAFLLTLPFSARFSALSGLQHWLYIAALVAAAVAAATIIAPVSFHRLVFRQGLKEEVVQVSSRLAQIGIFALMLAIIGAILLVVDVVAGLTWAVWLSSILGVLYLGLWYVLPAMHRFRKVLDD</sequence>
<evidence type="ECO:0000313" key="2">
    <source>
        <dbReference type="EMBL" id="MBB5867667.1"/>
    </source>
</evidence>
<dbReference type="RefSeq" id="WP_184832686.1">
    <property type="nucleotide sequence ID" value="NZ_JACHMN010000001.1"/>
</dbReference>
<protein>
    <submittedName>
        <fullName evidence="2">O-antigen/teichoic acid export membrane protein</fullName>
    </submittedName>
</protein>
<proteinExistence type="predicted"/>
<keyword evidence="1" id="KW-1133">Transmembrane helix</keyword>
<organism evidence="2 3">
    <name type="scientific">Allocatelliglobosispora scoriae</name>
    <dbReference type="NCBI Taxonomy" id="643052"/>
    <lineage>
        <taxon>Bacteria</taxon>
        <taxon>Bacillati</taxon>
        <taxon>Actinomycetota</taxon>
        <taxon>Actinomycetes</taxon>
        <taxon>Micromonosporales</taxon>
        <taxon>Micromonosporaceae</taxon>
        <taxon>Allocatelliglobosispora</taxon>
    </lineage>
</organism>
<dbReference type="Proteomes" id="UP000587527">
    <property type="component" value="Unassembled WGS sequence"/>
</dbReference>
<dbReference type="EMBL" id="JACHMN010000001">
    <property type="protein sequence ID" value="MBB5867667.1"/>
    <property type="molecule type" value="Genomic_DNA"/>
</dbReference>
<dbReference type="AlphaFoldDB" id="A0A841BF04"/>
<feature type="transmembrane region" description="Helical" evidence="1">
    <location>
        <begin position="125"/>
        <end position="146"/>
    </location>
</feature>
<evidence type="ECO:0000256" key="1">
    <source>
        <dbReference type="SAM" id="Phobius"/>
    </source>
</evidence>
<dbReference type="InterPro" id="IPR046291">
    <property type="entry name" value="DUF6328"/>
</dbReference>
<keyword evidence="1" id="KW-0812">Transmembrane</keyword>
<evidence type="ECO:0000313" key="3">
    <source>
        <dbReference type="Proteomes" id="UP000587527"/>
    </source>
</evidence>
<keyword evidence="3" id="KW-1185">Reference proteome</keyword>
<name>A0A841BF04_9ACTN</name>
<feature type="transmembrane region" description="Helical" evidence="1">
    <location>
        <begin position="99"/>
        <end position="119"/>
    </location>
</feature>